<accession>C7P6Q5</accession>
<name>C7P6Q5_METFA</name>
<organism evidence="1 2">
    <name type="scientific">Methanocaldococcus fervens (strain DSM 4213 / JCM 15782 / AG86)</name>
    <name type="common">Methanococcus fervens</name>
    <dbReference type="NCBI Taxonomy" id="573064"/>
    <lineage>
        <taxon>Archaea</taxon>
        <taxon>Methanobacteriati</taxon>
        <taxon>Methanobacteriota</taxon>
        <taxon>Methanomada group</taxon>
        <taxon>Methanococci</taxon>
        <taxon>Methanococcales</taxon>
        <taxon>Methanocaldococcaceae</taxon>
        <taxon>Methanocaldococcus</taxon>
    </lineage>
</organism>
<dbReference type="Proteomes" id="UP000001495">
    <property type="component" value="Chromosome"/>
</dbReference>
<gene>
    <name evidence="1" type="ordered locus">Mefer_0410</name>
</gene>
<protein>
    <submittedName>
        <fullName evidence="1">Uncharacterized protein</fullName>
    </submittedName>
</protein>
<proteinExistence type="predicted"/>
<evidence type="ECO:0000313" key="1">
    <source>
        <dbReference type="EMBL" id="ACV24237.1"/>
    </source>
</evidence>
<evidence type="ECO:0000313" key="2">
    <source>
        <dbReference type="Proteomes" id="UP000001495"/>
    </source>
</evidence>
<dbReference type="AlphaFoldDB" id="C7P6Q5"/>
<sequence>MLFCVKVLHGESMEVNILSISIKSPSKVPKCKVLELDVDWNIEYRKMESKKFNFLCNIKAYGELSFEACVEGEINTEKDYNKIPNFVSISIVKNLMNSIPKLISHAQQFRIEENVFIKPNVSLAS</sequence>
<keyword evidence="2" id="KW-1185">Reference proteome</keyword>
<reference evidence="1" key="1">
    <citation type="submission" date="2009-08" db="EMBL/GenBank/DDBJ databases">
        <title>Complete sequence of chromosome of Methanocaldococcus fervens AG86.</title>
        <authorList>
            <consortium name="US DOE Joint Genome Institute"/>
            <person name="Lucas S."/>
            <person name="Copeland A."/>
            <person name="Lapidus A."/>
            <person name="Glavina del Rio T."/>
            <person name="Tice H."/>
            <person name="Bruce D."/>
            <person name="Goodwin L."/>
            <person name="Pitluck S."/>
            <person name="Chertkov O."/>
            <person name="Detter J.C."/>
            <person name="Han C."/>
            <person name="Tapia R."/>
            <person name="Larimer F."/>
            <person name="Land M."/>
            <person name="Hauser L."/>
            <person name="Kyrpides N."/>
            <person name="Ovchinnikova G."/>
            <person name="Lupa-Sieprawska M."/>
            <person name="Whitman W.B."/>
        </authorList>
    </citation>
    <scope>NUCLEOTIDE SEQUENCE [LARGE SCALE GENOMIC DNA]</scope>
    <source>
        <strain evidence="1">AG86</strain>
    </source>
</reference>
<dbReference type="eggNOG" id="arCOG08279">
    <property type="taxonomic scope" value="Archaea"/>
</dbReference>
<dbReference type="EMBL" id="CP001696">
    <property type="protein sequence ID" value="ACV24237.1"/>
    <property type="molecule type" value="Genomic_DNA"/>
</dbReference>
<dbReference type="HOGENOM" id="CLU_2079438_0_0_2"/>
<dbReference type="KEGG" id="mfe:Mefer_0410"/>